<comment type="caution">
    <text evidence="1">The sequence shown here is derived from an EMBL/GenBank/DDBJ whole genome shotgun (WGS) entry which is preliminary data.</text>
</comment>
<organism evidence="1 2">
    <name type="scientific">Tritrichomonas musculus</name>
    <dbReference type="NCBI Taxonomy" id="1915356"/>
    <lineage>
        <taxon>Eukaryota</taxon>
        <taxon>Metamonada</taxon>
        <taxon>Parabasalia</taxon>
        <taxon>Tritrichomonadida</taxon>
        <taxon>Tritrichomonadidae</taxon>
        <taxon>Tritrichomonas</taxon>
    </lineage>
</organism>
<accession>A0ABR2GQS0</accession>
<dbReference type="EMBL" id="JAPFFF010000066">
    <property type="protein sequence ID" value="KAK8836293.1"/>
    <property type="molecule type" value="Genomic_DNA"/>
</dbReference>
<dbReference type="Proteomes" id="UP001470230">
    <property type="component" value="Unassembled WGS sequence"/>
</dbReference>
<keyword evidence="2" id="KW-1185">Reference proteome</keyword>
<reference evidence="1 2" key="1">
    <citation type="submission" date="2024-04" db="EMBL/GenBank/DDBJ databases">
        <title>Tritrichomonas musculus Genome.</title>
        <authorList>
            <person name="Alves-Ferreira E."/>
            <person name="Grigg M."/>
            <person name="Lorenzi H."/>
            <person name="Galac M."/>
        </authorList>
    </citation>
    <scope>NUCLEOTIDE SEQUENCE [LARGE SCALE GENOMIC DNA]</scope>
    <source>
        <strain evidence="1 2">EAF2021</strain>
    </source>
</reference>
<proteinExistence type="predicted"/>
<gene>
    <name evidence="1" type="ORF">M9Y10_039627</name>
</gene>
<name>A0ABR2GQS0_9EUKA</name>
<evidence type="ECO:0000313" key="2">
    <source>
        <dbReference type="Proteomes" id="UP001470230"/>
    </source>
</evidence>
<sequence>MTKWTHPNHKNKWDDLQIETAIKRIEENPVLTLGEIIDKGIQNNFPEITASTLSSYLNGQLVTLKKV</sequence>
<evidence type="ECO:0000313" key="1">
    <source>
        <dbReference type="EMBL" id="KAK8836293.1"/>
    </source>
</evidence>
<protein>
    <submittedName>
        <fullName evidence="1">Uncharacterized protein</fullName>
    </submittedName>
</protein>